<keyword evidence="8" id="KW-0325">Glycoprotein</keyword>
<dbReference type="GO" id="GO:0009897">
    <property type="term" value="C:external side of plasma membrane"/>
    <property type="evidence" value="ECO:0007669"/>
    <property type="project" value="TreeGrafter"/>
</dbReference>
<keyword evidence="5" id="KW-0732">Signal</keyword>
<keyword evidence="4" id="KW-0336">GPI-anchor</keyword>
<dbReference type="GO" id="GO:0043235">
    <property type="term" value="C:receptor complex"/>
    <property type="evidence" value="ECO:0007669"/>
    <property type="project" value="TreeGrafter"/>
</dbReference>
<dbReference type="SUPFAM" id="SSF110035">
    <property type="entry name" value="GDNF receptor-like"/>
    <property type="match status" value="1"/>
</dbReference>
<protein>
    <recommendedName>
        <fullName evidence="10">GDNF/GAS1 domain-containing protein</fullName>
    </recommendedName>
</protein>
<name>A0A6A4SXJ2_SCOMX</name>
<feature type="domain" description="GDNF/GAS1" evidence="10">
    <location>
        <begin position="293"/>
        <end position="374"/>
    </location>
</feature>
<evidence type="ECO:0000256" key="5">
    <source>
        <dbReference type="ARBA" id="ARBA00022729"/>
    </source>
</evidence>
<evidence type="ECO:0000256" key="6">
    <source>
        <dbReference type="ARBA" id="ARBA00023136"/>
    </source>
</evidence>
<evidence type="ECO:0000256" key="8">
    <source>
        <dbReference type="ARBA" id="ARBA00023180"/>
    </source>
</evidence>
<evidence type="ECO:0000256" key="7">
    <source>
        <dbReference type="ARBA" id="ARBA00023170"/>
    </source>
</evidence>
<dbReference type="PRINTS" id="PR01316">
    <property type="entry name" value="GDNFRECEPTOR"/>
</dbReference>
<dbReference type="FunFam" id="1.10.220.110:FF:000001">
    <property type="entry name" value="GDNF family receptor alpha"/>
    <property type="match status" value="1"/>
</dbReference>
<evidence type="ECO:0000259" key="10">
    <source>
        <dbReference type="SMART" id="SM00907"/>
    </source>
</evidence>
<dbReference type="PANTHER" id="PTHR10269:SF15">
    <property type="entry name" value="GDNF FAMILY RECEPTOR ALPHA-3"/>
    <property type="match status" value="1"/>
</dbReference>
<feature type="domain" description="GDNF/GAS1" evidence="10">
    <location>
        <begin position="172"/>
        <end position="252"/>
    </location>
</feature>
<dbReference type="EMBL" id="VEVO01000008">
    <property type="protein sequence ID" value="KAF0038307.1"/>
    <property type="molecule type" value="Genomic_DNA"/>
</dbReference>
<feature type="domain" description="GDNF/GAS1" evidence="10">
    <location>
        <begin position="391"/>
        <end position="485"/>
    </location>
</feature>
<dbReference type="GO" id="GO:0007169">
    <property type="term" value="P:cell surface receptor protein tyrosine kinase signaling pathway"/>
    <property type="evidence" value="ECO:0007669"/>
    <property type="project" value="UniProtKB-ARBA"/>
</dbReference>
<dbReference type="GO" id="GO:0038023">
    <property type="term" value="F:signaling receptor activity"/>
    <property type="evidence" value="ECO:0007669"/>
    <property type="project" value="InterPro"/>
</dbReference>
<dbReference type="InterPro" id="IPR016017">
    <property type="entry name" value="GDNF/GAS1"/>
</dbReference>
<evidence type="ECO:0000256" key="4">
    <source>
        <dbReference type="ARBA" id="ARBA00022622"/>
    </source>
</evidence>
<sequence length="634" mass="70893">MRAARGSQLHWTTVELQPRATATRDTQLAPNPADCSGFDRSAAATTTTRETFWRLDCLLGICRARFCAEITTTGTRQIDGTTEHARTRVPPAVCTVPFCQLCALAPPICPSPCEQRSRLDVAGDGSLSCSEPCASSPPVPNSPMSPDRMMIIGLLLNVFSHGSVPVSASLDCLVAEQGCIQEHSCMVLYRLLEYCAAEEAVSPLGPDARLECLEAQNALQQYRPLQVCKCQRGSRREEHCLRVYWTVRFAAYDEYEVSPYEELELNLVRNIEMSRMASIMAASTLSVDGQNQCLKAAQDCGLYEKCGSLRSEYVVACTKRAAVSENNCNRQKCHKALRRFLERVPEEYSFALLFCPCSDTLCGERRRKTIVPSCSYEENVKGEERAGKPNCLSLQNYCSRDELCRSRFADFQHNCQPSPLSASGCTRESRAMCLKAYAGLIGTIMTPNYVSNSSTEVSQWCTCDGSGNEWQGCQRILHMFSNNICLRNAISSMGIFAPPAVENTPVPASQPSSRVYQEIVHVSVNTLPEFTSKFNSVYRTEGHVVKPFWFPADLQYRATEEENMRRCEHICKRSQREETYRRLHTPFDYTQDSYGCKNIFMCPQEAGARLRTVRAKSQVQTGSQSCKCKLHFSG</sequence>
<comment type="similarity">
    <text evidence="2">Belongs to the GDNFR family.</text>
</comment>
<dbReference type="Gene3D" id="1.10.220.110">
    <property type="entry name" value="GDNF binding domain"/>
    <property type="match status" value="1"/>
</dbReference>
<evidence type="ECO:0000256" key="1">
    <source>
        <dbReference type="ARBA" id="ARBA00004609"/>
    </source>
</evidence>
<dbReference type="SMART" id="SM00907">
    <property type="entry name" value="GDNF"/>
    <property type="match status" value="3"/>
</dbReference>
<dbReference type="AlphaFoldDB" id="A0A6A4SXJ2"/>
<keyword evidence="7" id="KW-0675">Receptor</keyword>
<keyword evidence="9" id="KW-0449">Lipoprotein</keyword>
<comment type="caution">
    <text evidence="11">The sequence shown here is derived from an EMBL/GenBank/DDBJ whole genome shotgun (WGS) entry which is preliminary data.</text>
</comment>
<evidence type="ECO:0000313" key="12">
    <source>
        <dbReference type="Proteomes" id="UP000438429"/>
    </source>
</evidence>
<reference evidence="11 12" key="1">
    <citation type="submission" date="2019-06" db="EMBL/GenBank/DDBJ databases">
        <title>Draft genomes of female and male turbot (Scophthalmus maximus).</title>
        <authorList>
            <person name="Xu H."/>
            <person name="Xu X.-W."/>
            <person name="Shao C."/>
            <person name="Chen S."/>
        </authorList>
    </citation>
    <scope>NUCLEOTIDE SEQUENCE [LARGE SCALE GENOMIC DNA]</scope>
    <source>
        <strain evidence="11">Ysfricsl-2016a</strain>
        <tissue evidence="11">Blood</tissue>
    </source>
</reference>
<dbReference type="InterPro" id="IPR037193">
    <property type="entry name" value="GDNF_alpha"/>
</dbReference>
<proteinExistence type="inferred from homology"/>
<dbReference type="PANTHER" id="PTHR10269">
    <property type="entry name" value="GDNF RECEPTOR ALPHA"/>
    <property type="match status" value="1"/>
</dbReference>
<dbReference type="InterPro" id="IPR003438">
    <property type="entry name" value="GDNF_rcpt"/>
</dbReference>
<accession>A0A6A4SXJ2</accession>
<evidence type="ECO:0000256" key="9">
    <source>
        <dbReference type="ARBA" id="ARBA00023288"/>
    </source>
</evidence>
<keyword evidence="6" id="KW-0472">Membrane</keyword>
<evidence type="ECO:0000256" key="3">
    <source>
        <dbReference type="ARBA" id="ARBA00022475"/>
    </source>
</evidence>
<keyword evidence="3" id="KW-1003">Cell membrane</keyword>
<gene>
    <name evidence="11" type="ORF">F2P81_008791</name>
</gene>
<dbReference type="Proteomes" id="UP000438429">
    <property type="component" value="Unassembled WGS sequence"/>
</dbReference>
<evidence type="ECO:0000256" key="2">
    <source>
        <dbReference type="ARBA" id="ARBA00005961"/>
    </source>
</evidence>
<comment type="subcellular location">
    <subcellularLocation>
        <location evidence="1">Cell membrane</location>
        <topology evidence="1">Lipid-anchor</topology>
        <topology evidence="1">GPI-anchor</topology>
    </subcellularLocation>
</comment>
<dbReference type="GO" id="GO:0007399">
    <property type="term" value="P:nervous system development"/>
    <property type="evidence" value="ECO:0007669"/>
    <property type="project" value="TreeGrafter"/>
</dbReference>
<organism evidence="11 12">
    <name type="scientific">Scophthalmus maximus</name>
    <name type="common">Turbot</name>
    <name type="synonym">Psetta maxima</name>
    <dbReference type="NCBI Taxonomy" id="52904"/>
    <lineage>
        <taxon>Eukaryota</taxon>
        <taxon>Metazoa</taxon>
        <taxon>Chordata</taxon>
        <taxon>Craniata</taxon>
        <taxon>Vertebrata</taxon>
        <taxon>Euteleostomi</taxon>
        <taxon>Actinopterygii</taxon>
        <taxon>Neopterygii</taxon>
        <taxon>Teleostei</taxon>
        <taxon>Neoteleostei</taxon>
        <taxon>Acanthomorphata</taxon>
        <taxon>Carangaria</taxon>
        <taxon>Pleuronectiformes</taxon>
        <taxon>Pleuronectoidei</taxon>
        <taxon>Scophthalmidae</taxon>
        <taxon>Scophthalmus</taxon>
    </lineage>
</organism>
<evidence type="ECO:0000313" key="11">
    <source>
        <dbReference type="EMBL" id="KAF0038307.1"/>
    </source>
</evidence>
<dbReference type="Pfam" id="PF02351">
    <property type="entry name" value="GDNF"/>
    <property type="match status" value="2"/>
</dbReference>